<accession>A0A5J5CLR3</accession>
<dbReference type="Proteomes" id="UP000327493">
    <property type="component" value="Chromosome 21"/>
</dbReference>
<dbReference type="EMBL" id="VOFY01000021">
    <property type="protein sequence ID" value="KAA8581250.1"/>
    <property type="molecule type" value="Genomic_DNA"/>
</dbReference>
<reference evidence="1 2" key="1">
    <citation type="submission" date="2019-08" db="EMBL/GenBank/DDBJ databases">
        <title>A chromosome-level genome assembly, high-density linkage maps, and genome scans reveal the genomic architecture of hybrid incompatibilities underlying speciation via character displacement in darters (Percidae: Etheostominae).</title>
        <authorList>
            <person name="Moran R.L."/>
            <person name="Catchen J.M."/>
            <person name="Fuller R.C."/>
        </authorList>
    </citation>
    <scope>NUCLEOTIDE SEQUENCE [LARGE SCALE GENOMIC DNA]</scope>
    <source>
        <strain evidence="1">EspeVRDwgs_2016</strain>
        <tissue evidence="1">Muscle</tissue>
    </source>
</reference>
<sequence length="67" mass="7257">MTSDCWGNNIGPNSEFEEFQHGTTSWKRAGAVQQPIPGLLIATAEHLLPSCCCLVLCFCFLLSSVAL</sequence>
<proteinExistence type="predicted"/>
<keyword evidence="2" id="KW-1185">Reference proteome</keyword>
<comment type="caution">
    <text evidence="1">The sequence shown here is derived from an EMBL/GenBank/DDBJ whole genome shotgun (WGS) entry which is preliminary data.</text>
</comment>
<evidence type="ECO:0000313" key="1">
    <source>
        <dbReference type="EMBL" id="KAA8581250.1"/>
    </source>
</evidence>
<dbReference type="AlphaFoldDB" id="A0A5J5CLR3"/>
<name>A0A5J5CLR3_9PERO</name>
<protein>
    <submittedName>
        <fullName evidence="1">Uncharacterized protein</fullName>
    </submittedName>
</protein>
<organism evidence="1 2">
    <name type="scientific">Etheostoma spectabile</name>
    <name type="common">orangethroat darter</name>
    <dbReference type="NCBI Taxonomy" id="54343"/>
    <lineage>
        <taxon>Eukaryota</taxon>
        <taxon>Metazoa</taxon>
        <taxon>Chordata</taxon>
        <taxon>Craniata</taxon>
        <taxon>Vertebrata</taxon>
        <taxon>Euteleostomi</taxon>
        <taxon>Actinopterygii</taxon>
        <taxon>Neopterygii</taxon>
        <taxon>Teleostei</taxon>
        <taxon>Neoteleostei</taxon>
        <taxon>Acanthomorphata</taxon>
        <taxon>Eupercaria</taxon>
        <taxon>Perciformes</taxon>
        <taxon>Percoidei</taxon>
        <taxon>Percidae</taxon>
        <taxon>Etheostomatinae</taxon>
        <taxon>Etheostoma</taxon>
    </lineage>
</organism>
<gene>
    <name evidence="1" type="ORF">FQN60_002831</name>
</gene>
<evidence type="ECO:0000313" key="2">
    <source>
        <dbReference type="Proteomes" id="UP000327493"/>
    </source>
</evidence>